<feature type="chain" id="PRO_5021312280" description="Copper resistance protein CopC" evidence="1">
    <location>
        <begin position="27"/>
        <end position="180"/>
    </location>
</feature>
<evidence type="ECO:0000256" key="1">
    <source>
        <dbReference type="SAM" id="SignalP"/>
    </source>
</evidence>
<dbReference type="RefSeq" id="WP_141355183.1">
    <property type="nucleotide sequence ID" value="NZ_BJNV01000174.1"/>
</dbReference>
<protein>
    <recommendedName>
        <fullName evidence="4">Copper resistance protein CopC</fullName>
    </recommendedName>
</protein>
<accession>A0A4Y4CY82</accession>
<sequence length="180" mass="18177">MIRPTPTPLAAALAALLFATATPAHEGHDHGAPEAAATDWAPRATARSHDFDLVAVLAGSELVLWLDRARDNAPLAEAVIEAESGAWKGVATPAADGSLRLPAGPLATPGRHEVIFTVQAGEAMDLLPATLVVPGPGPAAPAAAGGYRGWIAGGLAVALLGAAGWQGYRRSHRQAGRAGA</sequence>
<dbReference type="AlphaFoldDB" id="A0A4Y4CY82"/>
<reference evidence="2 3" key="1">
    <citation type="submission" date="2019-06" db="EMBL/GenBank/DDBJ databases">
        <title>Whole genome shotgun sequence of Zoogloea ramigera NBRC 15342.</title>
        <authorList>
            <person name="Hosoyama A."/>
            <person name="Uohara A."/>
            <person name="Ohji S."/>
            <person name="Ichikawa N."/>
        </authorList>
    </citation>
    <scope>NUCLEOTIDE SEQUENCE [LARGE SCALE GENOMIC DNA]</scope>
    <source>
        <strain evidence="2 3">NBRC 15342</strain>
    </source>
</reference>
<name>A0A4Y4CY82_ZOORA</name>
<dbReference type="OrthoDB" id="5600128at2"/>
<keyword evidence="3" id="KW-1185">Reference proteome</keyword>
<feature type="signal peptide" evidence="1">
    <location>
        <begin position="1"/>
        <end position="26"/>
    </location>
</feature>
<proteinExistence type="predicted"/>
<organism evidence="2 3">
    <name type="scientific">Zoogloea ramigera</name>
    <dbReference type="NCBI Taxonomy" id="350"/>
    <lineage>
        <taxon>Bacteria</taxon>
        <taxon>Pseudomonadati</taxon>
        <taxon>Pseudomonadota</taxon>
        <taxon>Betaproteobacteria</taxon>
        <taxon>Rhodocyclales</taxon>
        <taxon>Zoogloeaceae</taxon>
        <taxon>Zoogloea</taxon>
    </lineage>
</organism>
<evidence type="ECO:0008006" key="4">
    <source>
        <dbReference type="Google" id="ProtNLM"/>
    </source>
</evidence>
<evidence type="ECO:0000313" key="2">
    <source>
        <dbReference type="EMBL" id="GEC97841.1"/>
    </source>
</evidence>
<comment type="caution">
    <text evidence="2">The sequence shown here is derived from an EMBL/GenBank/DDBJ whole genome shotgun (WGS) entry which is preliminary data.</text>
</comment>
<dbReference type="EMBL" id="BJNV01000174">
    <property type="protein sequence ID" value="GEC97841.1"/>
    <property type="molecule type" value="Genomic_DNA"/>
</dbReference>
<evidence type="ECO:0000313" key="3">
    <source>
        <dbReference type="Proteomes" id="UP000318422"/>
    </source>
</evidence>
<dbReference type="Proteomes" id="UP000318422">
    <property type="component" value="Unassembled WGS sequence"/>
</dbReference>
<gene>
    <name evidence="2" type="ORF">ZRA01_39140</name>
</gene>
<keyword evidence="1" id="KW-0732">Signal</keyword>